<accession>A0A0R0DV64</accession>
<evidence type="ECO:0000313" key="8">
    <source>
        <dbReference type="Proteomes" id="UP000050940"/>
    </source>
</evidence>
<dbReference type="AlphaFoldDB" id="A0A0R0DV64"/>
<keyword evidence="4 6" id="KW-0472">Membrane</keyword>
<dbReference type="GO" id="GO:0016020">
    <property type="term" value="C:membrane"/>
    <property type="evidence" value="ECO:0007669"/>
    <property type="project" value="UniProtKB-SubCell"/>
</dbReference>
<feature type="transmembrane region" description="Helical" evidence="6">
    <location>
        <begin position="284"/>
        <end position="304"/>
    </location>
</feature>
<keyword evidence="8" id="KW-1185">Reference proteome</keyword>
<keyword evidence="3 6" id="KW-1133">Transmembrane helix</keyword>
<feature type="transmembrane region" description="Helical" evidence="6">
    <location>
        <begin position="55"/>
        <end position="76"/>
    </location>
</feature>
<evidence type="ECO:0000256" key="2">
    <source>
        <dbReference type="ARBA" id="ARBA00022692"/>
    </source>
</evidence>
<proteinExistence type="predicted"/>
<feature type="transmembrane region" description="Helical" evidence="6">
    <location>
        <begin position="253"/>
        <end position="272"/>
    </location>
</feature>
<evidence type="ECO:0000256" key="5">
    <source>
        <dbReference type="SAM" id="MobiDB-lite"/>
    </source>
</evidence>
<dbReference type="GO" id="GO:0030255">
    <property type="term" value="P:protein secretion by the type IV secretion system"/>
    <property type="evidence" value="ECO:0007669"/>
    <property type="project" value="InterPro"/>
</dbReference>
<evidence type="ECO:0000256" key="4">
    <source>
        <dbReference type="ARBA" id="ARBA00023136"/>
    </source>
</evidence>
<evidence type="ECO:0000256" key="3">
    <source>
        <dbReference type="ARBA" id="ARBA00022989"/>
    </source>
</evidence>
<reference evidence="7 8" key="1">
    <citation type="submission" date="2015-05" db="EMBL/GenBank/DDBJ databases">
        <title>Genome sequencing and analysis of members of genus Stenotrophomonas.</title>
        <authorList>
            <person name="Patil P.P."/>
            <person name="Midha S."/>
            <person name="Patil P.B."/>
        </authorList>
    </citation>
    <scope>NUCLEOTIDE SEQUENCE [LARGE SCALE GENOMIC DNA]</scope>
    <source>
        <strain evidence="7 8">JCM 16244</strain>
    </source>
</reference>
<sequence length="382" mass="40761">MSLGMMDGTWTQGALQWLHSPLATSSVGDFFFFRLILDYLHEQISAFGVELLARVMRWVGAMALTLMTLWVLIQGFRIATGRSRDSMMVLVTNMARAALIVGVATSMAMFGRDLHGFLINDVKNEISHVVTGKKDRPEDLIDKNLGYMQVALSAVDMLDVAGDETLDSAKTRAMWFIGLGTGGPAVTAGSMLLLYEVALALFIGLGPLFILCLLFEQTKSLFQRWLLYGIGTMFSMAVLAAMVSIAMEMVARVAGAFWGSALLGKLLGSNFTDGMSSMALQQGGIGLILTTLILTAPPMAAMFFQGTLGGFTPFSQIGGSPGMARPGPQGQPVGSYAPAAPSANNDQKRDSIPDTMPRLGGGNVENSSASGMRGNASVNRME</sequence>
<organism evidence="7 8">
    <name type="scientific">Stenotrophomonas daejeonensis</name>
    <dbReference type="NCBI Taxonomy" id="659018"/>
    <lineage>
        <taxon>Bacteria</taxon>
        <taxon>Pseudomonadati</taxon>
        <taxon>Pseudomonadota</taxon>
        <taxon>Gammaproteobacteria</taxon>
        <taxon>Lysobacterales</taxon>
        <taxon>Lysobacteraceae</taxon>
        <taxon>Stenotrophomonas</taxon>
    </lineage>
</organism>
<dbReference type="Proteomes" id="UP000050940">
    <property type="component" value="Unassembled WGS sequence"/>
</dbReference>
<evidence type="ECO:0000256" key="6">
    <source>
        <dbReference type="SAM" id="Phobius"/>
    </source>
</evidence>
<feature type="transmembrane region" description="Helical" evidence="6">
    <location>
        <begin position="226"/>
        <end position="247"/>
    </location>
</feature>
<dbReference type="PATRIC" id="fig|659018.3.peg.1298"/>
<name>A0A0R0DV64_9GAMM</name>
<dbReference type="STRING" id="659018.ABB34_06850"/>
<dbReference type="InterPro" id="IPR007688">
    <property type="entry name" value="Conjugal_tfr_TrbL/VirB6"/>
</dbReference>
<evidence type="ECO:0000313" key="7">
    <source>
        <dbReference type="EMBL" id="KRG86063.1"/>
    </source>
</evidence>
<comment type="subcellular location">
    <subcellularLocation>
        <location evidence="1">Membrane</location>
        <topology evidence="1">Multi-pass membrane protein</topology>
    </subcellularLocation>
</comment>
<comment type="caution">
    <text evidence="7">The sequence shown here is derived from an EMBL/GenBank/DDBJ whole genome shotgun (WGS) entry which is preliminary data.</text>
</comment>
<dbReference type="EMBL" id="LDJP01000037">
    <property type="protein sequence ID" value="KRG86063.1"/>
    <property type="molecule type" value="Genomic_DNA"/>
</dbReference>
<dbReference type="Pfam" id="PF04610">
    <property type="entry name" value="TrbL"/>
    <property type="match status" value="1"/>
</dbReference>
<feature type="transmembrane region" description="Helical" evidence="6">
    <location>
        <begin position="192"/>
        <end position="214"/>
    </location>
</feature>
<feature type="transmembrane region" description="Helical" evidence="6">
    <location>
        <begin position="88"/>
        <end position="110"/>
    </location>
</feature>
<feature type="region of interest" description="Disordered" evidence="5">
    <location>
        <begin position="319"/>
        <end position="382"/>
    </location>
</feature>
<evidence type="ECO:0000256" key="1">
    <source>
        <dbReference type="ARBA" id="ARBA00004141"/>
    </source>
</evidence>
<protein>
    <submittedName>
        <fullName evidence="7">Type VI secretion protein</fullName>
    </submittedName>
</protein>
<gene>
    <name evidence="7" type="ORF">ABB34_06850</name>
</gene>
<keyword evidence="2 6" id="KW-0812">Transmembrane</keyword>